<dbReference type="Proteomes" id="UP000308600">
    <property type="component" value="Unassembled WGS sequence"/>
</dbReference>
<proteinExistence type="predicted"/>
<evidence type="ECO:0000313" key="1">
    <source>
        <dbReference type="EMBL" id="TFK65306.1"/>
    </source>
</evidence>
<protein>
    <submittedName>
        <fullName evidence="1">Uncharacterized protein</fullName>
    </submittedName>
</protein>
<evidence type="ECO:0000313" key="2">
    <source>
        <dbReference type="Proteomes" id="UP000308600"/>
    </source>
</evidence>
<dbReference type="EMBL" id="ML208441">
    <property type="protein sequence ID" value="TFK65306.1"/>
    <property type="molecule type" value="Genomic_DNA"/>
</dbReference>
<organism evidence="1 2">
    <name type="scientific">Pluteus cervinus</name>
    <dbReference type="NCBI Taxonomy" id="181527"/>
    <lineage>
        <taxon>Eukaryota</taxon>
        <taxon>Fungi</taxon>
        <taxon>Dikarya</taxon>
        <taxon>Basidiomycota</taxon>
        <taxon>Agaricomycotina</taxon>
        <taxon>Agaricomycetes</taxon>
        <taxon>Agaricomycetidae</taxon>
        <taxon>Agaricales</taxon>
        <taxon>Pluteineae</taxon>
        <taxon>Pluteaceae</taxon>
        <taxon>Pluteus</taxon>
    </lineage>
</organism>
<keyword evidence="2" id="KW-1185">Reference proteome</keyword>
<gene>
    <name evidence="1" type="ORF">BDN72DRAFT_845698</name>
</gene>
<accession>A0ACD3AIG3</accession>
<reference evidence="1 2" key="1">
    <citation type="journal article" date="2019" name="Nat. Ecol. Evol.">
        <title>Megaphylogeny resolves global patterns of mushroom evolution.</title>
        <authorList>
            <person name="Varga T."/>
            <person name="Krizsan K."/>
            <person name="Foldi C."/>
            <person name="Dima B."/>
            <person name="Sanchez-Garcia M."/>
            <person name="Sanchez-Ramirez S."/>
            <person name="Szollosi G.J."/>
            <person name="Szarkandi J.G."/>
            <person name="Papp V."/>
            <person name="Albert L."/>
            <person name="Andreopoulos W."/>
            <person name="Angelini C."/>
            <person name="Antonin V."/>
            <person name="Barry K.W."/>
            <person name="Bougher N.L."/>
            <person name="Buchanan P."/>
            <person name="Buyck B."/>
            <person name="Bense V."/>
            <person name="Catcheside P."/>
            <person name="Chovatia M."/>
            <person name="Cooper J."/>
            <person name="Damon W."/>
            <person name="Desjardin D."/>
            <person name="Finy P."/>
            <person name="Geml J."/>
            <person name="Haridas S."/>
            <person name="Hughes K."/>
            <person name="Justo A."/>
            <person name="Karasinski D."/>
            <person name="Kautmanova I."/>
            <person name="Kiss B."/>
            <person name="Kocsube S."/>
            <person name="Kotiranta H."/>
            <person name="LaButti K.M."/>
            <person name="Lechner B.E."/>
            <person name="Liimatainen K."/>
            <person name="Lipzen A."/>
            <person name="Lukacs Z."/>
            <person name="Mihaltcheva S."/>
            <person name="Morgado L.N."/>
            <person name="Niskanen T."/>
            <person name="Noordeloos M.E."/>
            <person name="Ohm R.A."/>
            <person name="Ortiz-Santana B."/>
            <person name="Ovrebo C."/>
            <person name="Racz N."/>
            <person name="Riley R."/>
            <person name="Savchenko A."/>
            <person name="Shiryaev A."/>
            <person name="Soop K."/>
            <person name="Spirin V."/>
            <person name="Szebenyi C."/>
            <person name="Tomsovsky M."/>
            <person name="Tulloss R.E."/>
            <person name="Uehling J."/>
            <person name="Grigoriev I.V."/>
            <person name="Vagvolgyi C."/>
            <person name="Papp T."/>
            <person name="Martin F.M."/>
            <person name="Miettinen O."/>
            <person name="Hibbett D.S."/>
            <person name="Nagy L.G."/>
        </authorList>
    </citation>
    <scope>NUCLEOTIDE SEQUENCE [LARGE SCALE GENOMIC DNA]</scope>
    <source>
        <strain evidence="1 2">NL-1719</strain>
    </source>
</reference>
<name>A0ACD3AIG3_9AGAR</name>
<sequence length="485" mass="54327">MSSRQVPRRALLPPPEPHLYEGIDRSSTLMIAQLALEDIDAVNQTRRPARRASGPSNQFNRANKPPPLSDEELAFRLQAEEMQAVSRTTHDNIYAKSIGEAMDRDREILVDLMVKEQAAEDDRNAALALHRAGVLPPMSAAQRSVGENGRRAIEDVGNMVQPPLYRPGQPLRPAIQAELQRAVVRGPYAPLAGSPFAARRAAPPVERVECVICGDGQRISNTLKAPCDHYYCRTCLVQLVEAATRDETLFPPRCCQRPIPIPSILPLLSAAISSLFQKKSLEFGVPSLNRVYCPNPTCSTFLGSTTSGQALTCHKCLLSVCRKCKQRAHPLTVCRESRDLQAVRALAQTEGWQTCPGCNSIVELHVGCYHMTCRCGYQFCYVCAIQWKNCGCPQWDENRLLETAQRRVAAELGPQVQAQAPREFARRVQERTDNLRVSHNCAQHRWRKRNEAGRCEECHNYLREFLLVCSNCYLAACVRCSRNRL</sequence>